<reference evidence="1" key="1">
    <citation type="submission" date="2023-07" db="EMBL/GenBank/DDBJ databases">
        <title>Sorghum-associated microbial communities from plants grown in Nebraska, USA.</title>
        <authorList>
            <person name="Schachtman D."/>
        </authorList>
    </citation>
    <scope>NUCLEOTIDE SEQUENCE</scope>
    <source>
        <strain evidence="1">2697</strain>
    </source>
</reference>
<organism evidence="1 2">
    <name type="scientific">Pedobacter africanus</name>
    <dbReference type="NCBI Taxonomy" id="151894"/>
    <lineage>
        <taxon>Bacteria</taxon>
        <taxon>Pseudomonadati</taxon>
        <taxon>Bacteroidota</taxon>
        <taxon>Sphingobacteriia</taxon>
        <taxon>Sphingobacteriales</taxon>
        <taxon>Sphingobacteriaceae</taxon>
        <taxon>Pedobacter</taxon>
    </lineage>
</organism>
<evidence type="ECO:0000313" key="2">
    <source>
        <dbReference type="Proteomes" id="UP001246858"/>
    </source>
</evidence>
<keyword evidence="2" id="KW-1185">Reference proteome</keyword>
<accession>A0ACC6L0I2</accession>
<dbReference type="EMBL" id="JAVDTF010000003">
    <property type="protein sequence ID" value="MDR6784882.1"/>
    <property type="molecule type" value="Genomic_DNA"/>
</dbReference>
<protein>
    <submittedName>
        <fullName evidence="1">TonB family protein</fullName>
    </submittedName>
</protein>
<dbReference type="Proteomes" id="UP001246858">
    <property type="component" value="Unassembled WGS sequence"/>
</dbReference>
<evidence type="ECO:0000313" key="1">
    <source>
        <dbReference type="EMBL" id="MDR6784882.1"/>
    </source>
</evidence>
<gene>
    <name evidence="1" type="ORF">J2X78_003456</name>
</gene>
<proteinExistence type="predicted"/>
<comment type="caution">
    <text evidence="1">The sequence shown here is derived from an EMBL/GenBank/DDBJ whole genome shotgun (WGS) entry which is preliminary data.</text>
</comment>
<name>A0ACC6L0I2_9SPHI</name>
<sequence length="327" mass="37851">MTKKLWILVVFICTMQQVNAQKKQDITFYKKGKKISSKDSADFIRIVQEPDSGNQYLDFFEFYSDGKKRAQAKISWAKYPGISFEGQYISYYRNGNKERTVFYEKSRLNGPAFYFFENGTLRQTLEYVPSKSNYNSDKLIKYQADSLGQVMVKDGNGHIVERSKEFGGSVMEGDYKDGLKHGYWTMKTDSGNCWYKELYEKGKFISGESEKDGVKHSYTEMESMPAPKGGMQRLYAYLKWAIRYPKDAMKNDIQGKVYLSFTVDKDGTTADVKVERSLYPSLDSEAMRVIEQAPRWVPGRQHGFPIKVRYNIPISFSLNGQRNPFQN</sequence>